<gene>
    <name evidence="2" type="primary">82</name>
    <name evidence="2" type="ORF">019DV002_82</name>
</gene>
<sequence>MKNKYRIEGETVVLEITKRNGEYHECLIDKSTFEKLKAEKITVSCTPKGYFQFKKDNKVQTLHRWIMGNPNEQVDHINALRSDNRKNNLRLVTAKENARNINNTYQKNKNNVRGVAYLKGRSKPWRVQLFGTHLDYFESFEEAKEFSRIALLLHGK</sequence>
<dbReference type="InterPro" id="IPR044925">
    <property type="entry name" value="His-Me_finger_sf"/>
</dbReference>
<protein>
    <submittedName>
        <fullName evidence="2">HNH endonuclease</fullName>
    </submittedName>
</protein>
<dbReference type="Proteomes" id="UP000325508">
    <property type="component" value="Segment"/>
</dbReference>
<evidence type="ECO:0000313" key="2">
    <source>
        <dbReference type="EMBL" id="QFG05224.1"/>
    </source>
</evidence>
<keyword evidence="2" id="KW-0255">Endonuclease</keyword>
<accession>A0A5J6T442</accession>
<reference evidence="2 3" key="1">
    <citation type="submission" date="2019-07" db="EMBL/GenBank/DDBJ databases">
        <authorList>
            <person name="Loney R.E."/>
            <person name="Krukonis G.P."/>
            <person name="Delesalle V.A."/>
        </authorList>
    </citation>
    <scope>NUCLEOTIDE SEQUENCE [LARGE SCALE GENOMIC DNA]</scope>
</reference>
<feature type="domain" description="HNH nuclease" evidence="1">
    <location>
        <begin position="71"/>
        <end position="99"/>
    </location>
</feature>
<keyword evidence="2" id="KW-0378">Hydrolase</keyword>
<name>A0A5J6T442_9CAUD</name>
<proteinExistence type="predicted"/>
<keyword evidence="3" id="KW-1185">Reference proteome</keyword>
<evidence type="ECO:0000259" key="1">
    <source>
        <dbReference type="Pfam" id="PF13392"/>
    </source>
</evidence>
<dbReference type="Gene3D" id="3.90.75.20">
    <property type="match status" value="1"/>
</dbReference>
<evidence type="ECO:0000313" key="3">
    <source>
        <dbReference type="Proteomes" id="UP000325508"/>
    </source>
</evidence>
<keyword evidence="2" id="KW-0540">Nuclease</keyword>
<dbReference type="Pfam" id="PF13392">
    <property type="entry name" value="HNH_3"/>
    <property type="match status" value="1"/>
</dbReference>
<dbReference type="SUPFAM" id="SSF54060">
    <property type="entry name" value="His-Me finger endonucleases"/>
    <property type="match status" value="1"/>
</dbReference>
<dbReference type="InterPro" id="IPR003615">
    <property type="entry name" value="HNH_nuc"/>
</dbReference>
<organism evidence="2 3">
    <name type="scientific">Bacillus phage 019DV002</name>
    <dbReference type="NCBI Taxonomy" id="2601653"/>
    <lineage>
        <taxon>Viruses</taxon>
        <taxon>Duplodnaviria</taxon>
        <taxon>Heunggongvirae</taxon>
        <taxon>Uroviricota</taxon>
        <taxon>Caudoviricetes</taxon>
        <taxon>Ehrlichviridae</taxon>
        <taxon>Gettysburgvirus</taxon>
        <taxon>Gettysburgvirus gv019DV002</taxon>
    </lineage>
</organism>
<dbReference type="EMBL" id="MN176220">
    <property type="protein sequence ID" value="QFG05224.1"/>
    <property type="molecule type" value="Genomic_DNA"/>
</dbReference>
<dbReference type="GO" id="GO:0004519">
    <property type="term" value="F:endonuclease activity"/>
    <property type="evidence" value="ECO:0007669"/>
    <property type="project" value="UniProtKB-KW"/>
</dbReference>